<dbReference type="InterPro" id="IPR027417">
    <property type="entry name" value="P-loop_NTPase"/>
</dbReference>
<evidence type="ECO:0000259" key="1">
    <source>
        <dbReference type="Pfam" id="PF26355"/>
    </source>
</evidence>
<dbReference type="Proteomes" id="UP000238937">
    <property type="component" value="Unassembled WGS sequence"/>
</dbReference>
<gene>
    <name evidence="2" type="ORF">C7B77_24185</name>
</gene>
<dbReference type="Gene3D" id="3.40.50.300">
    <property type="entry name" value="P-loop containing nucleotide triphosphate hydrolases"/>
    <property type="match status" value="1"/>
</dbReference>
<feature type="non-terminal residue" evidence="2">
    <location>
        <position position="162"/>
    </location>
</feature>
<dbReference type="AlphaFoldDB" id="A0A2T1FRV0"/>
<feature type="domain" description="vWA-MoxR associated protein N-terminal HTH" evidence="1">
    <location>
        <begin position="1"/>
        <end position="80"/>
    </location>
</feature>
<reference evidence="2 3" key="1">
    <citation type="submission" date="2018-03" db="EMBL/GenBank/DDBJ databases">
        <title>The ancient ancestry and fast evolution of plastids.</title>
        <authorList>
            <person name="Moore K.R."/>
            <person name="Magnabosco C."/>
            <person name="Momper L."/>
            <person name="Gold D.A."/>
            <person name="Bosak T."/>
            <person name="Fournier G.P."/>
        </authorList>
    </citation>
    <scope>NUCLEOTIDE SEQUENCE [LARGE SCALE GENOMIC DNA]</scope>
    <source>
        <strain evidence="2 3">CCALA 037</strain>
    </source>
</reference>
<comment type="caution">
    <text evidence="2">The sequence shown here is derived from an EMBL/GenBank/DDBJ whole genome shotgun (WGS) entry which is preliminary data.</text>
</comment>
<organism evidence="2 3">
    <name type="scientific">Chamaesiphon polymorphus CCALA 037</name>
    <dbReference type="NCBI Taxonomy" id="2107692"/>
    <lineage>
        <taxon>Bacteria</taxon>
        <taxon>Bacillati</taxon>
        <taxon>Cyanobacteriota</taxon>
        <taxon>Cyanophyceae</taxon>
        <taxon>Gomontiellales</taxon>
        <taxon>Chamaesiphonaceae</taxon>
        <taxon>Chamaesiphon</taxon>
    </lineage>
</organism>
<proteinExistence type="predicted"/>
<dbReference type="Pfam" id="PF26355">
    <property type="entry name" value="HTH_VMAP-M9"/>
    <property type="match status" value="1"/>
</dbReference>
<name>A0A2T1FRV0_9CYAN</name>
<dbReference type="SUPFAM" id="SSF52540">
    <property type="entry name" value="P-loop containing nucleoside triphosphate hydrolases"/>
    <property type="match status" value="1"/>
</dbReference>
<sequence length="162" mass="17803">MTPDEALAILDESLKPKVLTQIQEFVFRQTWIGASYAAMAEQSGYDEDYIKDVGSRLWKLLSQVLGVKVTKNTLTSALGQYGRGLEARERVDLGVNTPTISPTPAQQATQIDWGEAMEVYGFQGREAELQQLRSWIAPTDKNIPCRLVAILGMGGIGKTALT</sequence>
<protein>
    <recommendedName>
        <fullName evidence="1">vWA-MoxR associated protein N-terminal HTH domain-containing protein</fullName>
    </recommendedName>
</protein>
<dbReference type="InterPro" id="IPR058651">
    <property type="entry name" value="HTH_VMAP-M9"/>
</dbReference>
<keyword evidence="3" id="KW-1185">Reference proteome</keyword>
<evidence type="ECO:0000313" key="3">
    <source>
        <dbReference type="Proteomes" id="UP000238937"/>
    </source>
</evidence>
<dbReference type="EMBL" id="PVWO01000454">
    <property type="protein sequence ID" value="PSB47659.1"/>
    <property type="molecule type" value="Genomic_DNA"/>
</dbReference>
<accession>A0A2T1FRV0</accession>
<evidence type="ECO:0000313" key="2">
    <source>
        <dbReference type="EMBL" id="PSB47659.1"/>
    </source>
</evidence>
<dbReference type="OrthoDB" id="455339at2"/>